<evidence type="ECO:0000313" key="2">
    <source>
        <dbReference type="Proteomes" id="UP000799771"/>
    </source>
</evidence>
<dbReference type="OrthoDB" id="3799835at2759"/>
<accession>A0A6A6A420</accession>
<reference evidence="1" key="1">
    <citation type="journal article" date="2020" name="Stud. Mycol.">
        <title>101 Dothideomycetes genomes: a test case for predicting lifestyles and emergence of pathogens.</title>
        <authorList>
            <person name="Haridas S."/>
            <person name="Albert R."/>
            <person name="Binder M."/>
            <person name="Bloem J."/>
            <person name="Labutti K."/>
            <person name="Salamov A."/>
            <person name="Andreopoulos B."/>
            <person name="Baker S."/>
            <person name="Barry K."/>
            <person name="Bills G."/>
            <person name="Bluhm B."/>
            <person name="Cannon C."/>
            <person name="Castanera R."/>
            <person name="Culley D."/>
            <person name="Daum C."/>
            <person name="Ezra D."/>
            <person name="Gonzalez J."/>
            <person name="Henrissat B."/>
            <person name="Kuo A."/>
            <person name="Liang C."/>
            <person name="Lipzen A."/>
            <person name="Lutzoni F."/>
            <person name="Magnuson J."/>
            <person name="Mondo S."/>
            <person name="Nolan M."/>
            <person name="Ohm R."/>
            <person name="Pangilinan J."/>
            <person name="Park H.-J."/>
            <person name="Ramirez L."/>
            <person name="Alfaro M."/>
            <person name="Sun H."/>
            <person name="Tritt A."/>
            <person name="Yoshinaga Y."/>
            <person name="Zwiers L.-H."/>
            <person name="Turgeon B."/>
            <person name="Goodwin S."/>
            <person name="Spatafora J."/>
            <person name="Crous P."/>
            <person name="Grigoriev I."/>
        </authorList>
    </citation>
    <scope>NUCLEOTIDE SEQUENCE</scope>
    <source>
        <strain evidence="1">CBS 119687</strain>
    </source>
</reference>
<dbReference type="EMBL" id="ML977514">
    <property type="protein sequence ID" value="KAF2126296.1"/>
    <property type="molecule type" value="Genomic_DNA"/>
</dbReference>
<keyword evidence="2" id="KW-1185">Reference proteome</keyword>
<dbReference type="GeneID" id="54413909"/>
<sequence>MADKVEQEARGNNAAYPLAFRLRDLPLELREHIYGLTIEPRAIFLATTTGHGGKIPSDFALPNMVKWQENIHARQRKPRSITMPGVGVLVFKVSLFTSLMAVAKDVNTEVQTFISLHQKRYVEYYEEILRSAIYLDRIVSPSPAFLKIWATCRLVLEKRTIDTIHFLRIIPNALKETLPSIVITEGPFDAWYDPSGKSWNPPNESIHPAIVFVLEQFPNIKHPGYQSRSQSTQRSMV</sequence>
<proteinExistence type="predicted"/>
<dbReference type="Proteomes" id="UP000799771">
    <property type="component" value="Unassembled WGS sequence"/>
</dbReference>
<evidence type="ECO:0000313" key="1">
    <source>
        <dbReference type="EMBL" id="KAF2126296.1"/>
    </source>
</evidence>
<name>A0A6A6A420_9PLEO</name>
<organism evidence="1 2">
    <name type="scientific">Dothidotthia symphoricarpi CBS 119687</name>
    <dbReference type="NCBI Taxonomy" id="1392245"/>
    <lineage>
        <taxon>Eukaryota</taxon>
        <taxon>Fungi</taxon>
        <taxon>Dikarya</taxon>
        <taxon>Ascomycota</taxon>
        <taxon>Pezizomycotina</taxon>
        <taxon>Dothideomycetes</taxon>
        <taxon>Pleosporomycetidae</taxon>
        <taxon>Pleosporales</taxon>
        <taxon>Dothidotthiaceae</taxon>
        <taxon>Dothidotthia</taxon>
    </lineage>
</organism>
<dbReference type="RefSeq" id="XP_033520688.1">
    <property type="nucleotide sequence ID" value="XM_033673477.1"/>
</dbReference>
<protein>
    <submittedName>
        <fullName evidence="1">Uncharacterized protein</fullName>
    </submittedName>
</protein>
<dbReference type="AlphaFoldDB" id="A0A6A6A420"/>
<gene>
    <name evidence="1" type="ORF">P153DRAFT_89866</name>
</gene>